<gene>
    <name evidence="2 3" type="primary">rpiA</name>
    <name evidence="3" type="ORF">KDH_62670</name>
</gene>
<dbReference type="HAMAP" id="MF_00170">
    <property type="entry name" value="Rib_5P_isom_A"/>
    <property type="match status" value="1"/>
</dbReference>
<evidence type="ECO:0000313" key="3">
    <source>
        <dbReference type="EMBL" id="GLV59440.1"/>
    </source>
</evidence>
<dbReference type="PANTHER" id="PTHR11934:SF0">
    <property type="entry name" value="RIBOSE-5-PHOSPHATE ISOMERASE"/>
    <property type="match status" value="1"/>
</dbReference>
<proteinExistence type="inferred from homology"/>
<dbReference type="NCBIfam" id="NF001924">
    <property type="entry name" value="PRK00702.1"/>
    <property type="match status" value="1"/>
</dbReference>
<feature type="active site" description="Proton acceptor" evidence="2">
    <location>
        <position position="111"/>
    </location>
</feature>
<dbReference type="InterPro" id="IPR037171">
    <property type="entry name" value="NagB/RpiA_transferase-like"/>
</dbReference>
<name>A0ABQ6G0Q1_9CHLR</name>
<dbReference type="NCBIfam" id="TIGR00021">
    <property type="entry name" value="rpiA"/>
    <property type="match status" value="1"/>
</dbReference>
<dbReference type="CDD" id="cd01398">
    <property type="entry name" value="RPI_A"/>
    <property type="match status" value="1"/>
</dbReference>
<dbReference type="Proteomes" id="UP001344906">
    <property type="component" value="Unassembled WGS sequence"/>
</dbReference>
<feature type="binding site" evidence="2">
    <location>
        <begin position="89"/>
        <end position="92"/>
    </location>
    <ligand>
        <name>substrate</name>
    </ligand>
</feature>
<dbReference type="EC" id="5.3.1.6" evidence="2"/>
<comment type="similarity">
    <text evidence="2">Belongs to the ribose 5-phosphate isomerase family.</text>
</comment>
<evidence type="ECO:0000313" key="4">
    <source>
        <dbReference type="Proteomes" id="UP001344906"/>
    </source>
</evidence>
<feature type="binding site" evidence="2">
    <location>
        <begin position="102"/>
        <end position="105"/>
    </location>
    <ligand>
        <name>substrate</name>
    </ligand>
</feature>
<reference evidence="3 4" key="1">
    <citation type="submission" date="2023-02" db="EMBL/GenBank/DDBJ databases">
        <title>Dictyobacter halimunensis sp. nov., a new member of the class Ktedonobacteria from forest soil in a geothermal area.</title>
        <authorList>
            <person name="Rachmania M.K."/>
            <person name="Ningsih F."/>
            <person name="Sakai Y."/>
            <person name="Yabe S."/>
            <person name="Yokota A."/>
            <person name="Sjamsuridzal W."/>
        </authorList>
    </citation>
    <scope>NUCLEOTIDE SEQUENCE [LARGE SCALE GENOMIC DNA]</scope>
    <source>
        <strain evidence="3 4">S3.2.2.5</strain>
    </source>
</reference>
<dbReference type="GO" id="GO:0016853">
    <property type="term" value="F:isomerase activity"/>
    <property type="evidence" value="ECO:0007669"/>
    <property type="project" value="UniProtKB-KW"/>
</dbReference>
<keyword evidence="4" id="KW-1185">Reference proteome</keyword>
<dbReference type="InterPro" id="IPR020672">
    <property type="entry name" value="Ribose5P_isomerase_typA_subgr"/>
</dbReference>
<accession>A0ABQ6G0Q1</accession>
<dbReference type="SUPFAM" id="SSF75445">
    <property type="entry name" value="D-ribose-5-phosphate isomerase (RpiA), lid domain"/>
    <property type="match status" value="1"/>
</dbReference>
<protein>
    <recommendedName>
        <fullName evidence="2">Ribose-5-phosphate isomerase A</fullName>
        <ecNumber evidence="2">5.3.1.6</ecNumber>
    </recommendedName>
    <alternativeName>
        <fullName evidence="2">Phosphoriboisomerase A</fullName>
        <shortName evidence="2">PRI</shortName>
    </alternativeName>
</protein>
<dbReference type="EMBL" id="BSRI01000002">
    <property type="protein sequence ID" value="GLV59440.1"/>
    <property type="molecule type" value="Genomic_DNA"/>
</dbReference>
<feature type="binding site" evidence="2">
    <location>
        <begin position="33"/>
        <end position="36"/>
    </location>
    <ligand>
        <name>substrate</name>
    </ligand>
</feature>
<dbReference type="Pfam" id="PF06026">
    <property type="entry name" value="Rib_5-P_isom_A"/>
    <property type="match status" value="1"/>
</dbReference>
<dbReference type="PANTHER" id="PTHR11934">
    <property type="entry name" value="RIBOSE-5-PHOSPHATE ISOMERASE"/>
    <property type="match status" value="1"/>
</dbReference>
<evidence type="ECO:0000256" key="2">
    <source>
        <dbReference type="HAMAP-Rule" id="MF_00170"/>
    </source>
</evidence>
<comment type="pathway">
    <text evidence="2">Carbohydrate degradation; pentose phosphate pathway; D-ribose 5-phosphate from D-ribulose 5-phosphate (non-oxidative stage): step 1/1.</text>
</comment>
<comment type="caution">
    <text evidence="3">The sequence shown here is derived from an EMBL/GenBank/DDBJ whole genome shotgun (WGS) entry which is preliminary data.</text>
</comment>
<dbReference type="Gene3D" id="3.40.50.1360">
    <property type="match status" value="1"/>
</dbReference>
<organism evidence="3 4">
    <name type="scientific">Dictyobacter halimunensis</name>
    <dbReference type="NCBI Taxonomy" id="3026934"/>
    <lineage>
        <taxon>Bacteria</taxon>
        <taxon>Bacillati</taxon>
        <taxon>Chloroflexota</taxon>
        <taxon>Ktedonobacteria</taxon>
        <taxon>Ktedonobacterales</taxon>
        <taxon>Dictyobacteraceae</taxon>
        <taxon>Dictyobacter</taxon>
    </lineage>
</organism>
<sequence length="232" mass="25016">MTAPMSPQDTWKQRAGSAAAELIEEGMVVGLGTGSTAAYLVQALAQRIQQGLQIKGAVASSLATYELANNLNIPMTDLDDHPELDIYIDGADEIDPQLRLIKGAGGALLREKILASAARRFVVIADPSKKVTQLGHRYPLPVEIIPLAKTPISLQISRLGAQVQIRQNNNIPFITDNHNYILDCTFPQGISDPVQLDAQLHNIVGVVETGLFIHMVSQIIIGGPEGVQVFPQ</sequence>
<comment type="catalytic activity">
    <reaction evidence="2">
        <text>aldehydo-D-ribose 5-phosphate = D-ribulose 5-phosphate</text>
        <dbReference type="Rhea" id="RHEA:14657"/>
        <dbReference type="ChEBI" id="CHEBI:58121"/>
        <dbReference type="ChEBI" id="CHEBI:58273"/>
        <dbReference type="EC" id="5.3.1.6"/>
    </reaction>
</comment>
<evidence type="ECO:0000256" key="1">
    <source>
        <dbReference type="ARBA" id="ARBA00023235"/>
    </source>
</evidence>
<comment type="subunit">
    <text evidence="2">Homodimer.</text>
</comment>
<dbReference type="InterPro" id="IPR004788">
    <property type="entry name" value="Ribose5P_isomerase_type_A"/>
</dbReference>
<dbReference type="SUPFAM" id="SSF100950">
    <property type="entry name" value="NagB/RpiA/CoA transferase-like"/>
    <property type="match status" value="1"/>
</dbReference>
<feature type="binding site" evidence="2">
    <location>
        <position position="129"/>
    </location>
    <ligand>
        <name>substrate</name>
    </ligand>
</feature>
<dbReference type="Gene3D" id="3.30.70.260">
    <property type="match status" value="1"/>
</dbReference>
<comment type="function">
    <text evidence="2">Catalyzes the reversible conversion of ribose-5-phosphate to ribulose 5-phosphate.</text>
</comment>
<dbReference type="RefSeq" id="WP_338256081.1">
    <property type="nucleotide sequence ID" value="NZ_BSRI01000002.1"/>
</dbReference>
<keyword evidence="1 2" id="KW-0413">Isomerase</keyword>